<gene>
    <name evidence="2" type="ORF">AXF42_Ash005127</name>
</gene>
<dbReference type="AlphaFoldDB" id="A0A2I0B8H9"/>
<evidence type="ECO:0000256" key="1">
    <source>
        <dbReference type="SAM" id="MobiDB-lite"/>
    </source>
</evidence>
<evidence type="ECO:0000313" key="2">
    <source>
        <dbReference type="EMBL" id="PKA64115.1"/>
    </source>
</evidence>
<dbReference type="EMBL" id="KZ451906">
    <property type="protein sequence ID" value="PKA64115.1"/>
    <property type="molecule type" value="Genomic_DNA"/>
</dbReference>
<keyword evidence="3" id="KW-1185">Reference proteome</keyword>
<sequence>MEDLEEAVKRAVKIVSASPVGRHTQHQAACDALLQTLVDVGTLNQENIRVPAVLAFCGPKGPDRFFGAGSCPPEEIPPPRSYTGWGSWPLLPGTSGESPATPLEARWLGRRDPPGSQ</sequence>
<dbReference type="Proteomes" id="UP000236161">
    <property type="component" value="Unassembled WGS sequence"/>
</dbReference>
<name>A0A2I0B8H9_9ASPA</name>
<protein>
    <submittedName>
        <fullName evidence="2">Uncharacterized protein</fullName>
    </submittedName>
</protein>
<evidence type="ECO:0000313" key="3">
    <source>
        <dbReference type="Proteomes" id="UP000236161"/>
    </source>
</evidence>
<feature type="compositionally biased region" description="Basic and acidic residues" evidence="1">
    <location>
        <begin position="107"/>
        <end position="117"/>
    </location>
</feature>
<organism evidence="2 3">
    <name type="scientific">Apostasia shenzhenica</name>
    <dbReference type="NCBI Taxonomy" id="1088818"/>
    <lineage>
        <taxon>Eukaryota</taxon>
        <taxon>Viridiplantae</taxon>
        <taxon>Streptophyta</taxon>
        <taxon>Embryophyta</taxon>
        <taxon>Tracheophyta</taxon>
        <taxon>Spermatophyta</taxon>
        <taxon>Magnoliopsida</taxon>
        <taxon>Liliopsida</taxon>
        <taxon>Asparagales</taxon>
        <taxon>Orchidaceae</taxon>
        <taxon>Apostasioideae</taxon>
        <taxon>Apostasia</taxon>
    </lineage>
</organism>
<accession>A0A2I0B8H9</accession>
<reference evidence="2 3" key="1">
    <citation type="journal article" date="2017" name="Nature">
        <title>The Apostasia genome and the evolution of orchids.</title>
        <authorList>
            <person name="Zhang G.Q."/>
            <person name="Liu K.W."/>
            <person name="Li Z."/>
            <person name="Lohaus R."/>
            <person name="Hsiao Y.Y."/>
            <person name="Niu S.C."/>
            <person name="Wang J.Y."/>
            <person name="Lin Y.C."/>
            <person name="Xu Q."/>
            <person name="Chen L.J."/>
            <person name="Yoshida K."/>
            <person name="Fujiwara S."/>
            <person name="Wang Z.W."/>
            <person name="Zhang Y.Q."/>
            <person name="Mitsuda N."/>
            <person name="Wang M."/>
            <person name="Liu G.H."/>
            <person name="Pecoraro L."/>
            <person name="Huang H.X."/>
            <person name="Xiao X.J."/>
            <person name="Lin M."/>
            <person name="Wu X.Y."/>
            <person name="Wu W.L."/>
            <person name="Chen Y.Y."/>
            <person name="Chang S.B."/>
            <person name="Sakamoto S."/>
            <person name="Ohme-Takagi M."/>
            <person name="Yagi M."/>
            <person name="Zeng S.J."/>
            <person name="Shen C.Y."/>
            <person name="Yeh C.M."/>
            <person name="Luo Y.B."/>
            <person name="Tsai W.C."/>
            <person name="Van de Peer Y."/>
            <person name="Liu Z.J."/>
        </authorList>
    </citation>
    <scope>NUCLEOTIDE SEQUENCE [LARGE SCALE GENOMIC DNA]</scope>
    <source>
        <strain evidence="3">cv. Shenzhen</strain>
        <tissue evidence="2">Stem</tissue>
    </source>
</reference>
<proteinExistence type="predicted"/>
<feature type="region of interest" description="Disordered" evidence="1">
    <location>
        <begin position="82"/>
        <end position="117"/>
    </location>
</feature>